<gene>
    <name evidence="16" type="ORF">ATL31_1177</name>
</gene>
<name>A0A2N3YHP2_9MICO</name>
<evidence type="ECO:0000259" key="14">
    <source>
        <dbReference type="Pfam" id="PF01433"/>
    </source>
</evidence>
<evidence type="ECO:0000256" key="12">
    <source>
        <dbReference type="ARBA" id="ARBA00029811"/>
    </source>
</evidence>
<keyword evidence="11" id="KW-0482">Metalloprotease</keyword>
<dbReference type="InterPro" id="IPR050344">
    <property type="entry name" value="Peptidase_M1_aminopeptidases"/>
</dbReference>
<dbReference type="AlphaFoldDB" id="A0A2N3YHP2"/>
<keyword evidence="17" id="KW-1185">Reference proteome</keyword>
<dbReference type="RefSeq" id="WP_101394945.1">
    <property type="nucleotide sequence ID" value="NZ_PJNE01000001.1"/>
</dbReference>
<dbReference type="GO" id="GO:0043171">
    <property type="term" value="P:peptide catabolic process"/>
    <property type="evidence" value="ECO:0007669"/>
    <property type="project" value="TreeGrafter"/>
</dbReference>
<dbReference type="InterPro" id="IPR012778">
    <property type="entry name" value="Pept_M1_aminopeptidase"/>
</dbReference>
<dbReference type="EC" id="3.4.11.2" evidence="4"/>
<keyword evidence="7" id="KW-0645">Protease</keyword>
<evidence type="ECO:0000256" key="2">
    <source>
        <dbReference type="ARBA" id="ARBA00001947"/>
    </source>
</evidence>
<keyword evidence="6 16" id="KW-0031">Aminopeptidase</keyword>
<evidence type="ECO:0000256" key="13">
    <source>
        <dbReference type="ARBA" id="ARBA00031533"/>
    </source>
</evidence>
<feature type="domain" description="ERAP1-like C-terminal" evidence="15">
    <location>
        <begin position="505"/>
        <end position="809"/>
    </location>
</feature>
<comment type="similarity">
    <text evidence="3">Belongs to the peptidase M1 family.</text>
</comment>
<evidence type="ECO:0000256" key="7">
    <source>
        <dbReference type="ARBA" id="ARBA00022670"/>
    </source>
</evidence>
<sequence>MPSLTRAEARTRAALLTVDALAVDLDLDRDDRTFGSHTTLRFTCHEPGASTFADLRPETLHRATLNGRALDPASLADGRLPLPDLAAENVLEVEATMAYGHDGQGLHRATDPADDEDYVYGHLFLDAAPRVFACIDQPDLKAPYTVTVRAPRHWSVVGNGAARQVEPGRWQLATTQPLATYFVTVCAGPWVSVTGEHDGIPLGLHARASLAGPLREQADHMLATTRACLDHYHRLFGIRYPFGEYHQVFVPEFNAGAMENPGCVTFRDTYVFRGAATPDQVLERDNTIAHEMAHMWFGDLVTMRWWDDLWLNESFAEYMAYRTSAEALGAPETWVEFGIVRKLWGYAAERSPSTHPVAGSPAPDALSALQNFDGISYAKGAAVLRQLIAHIGDEAFVAGVTEYLRSHVFGNGELSEFLDAMGAAAGRSLEGWADAWLRTAGADRLALGRDGTLTRTAPDGVTDRPHTLDVAAFEGEREVLRVGVVLTEPRAAVDGVAAVGEGVVLVPNAGDLTWGEVVLDDTTLALLPRRLAEVPDPLARTVVWTSLVGGMHRAEVDPRLLLDVVERAWPLEDDASLLSRVGLVVTGSVVPVFLPPQERPAALARVAAAADVLAERAAGIPGAAGDAVAVLAARIWARSGSDLDRLRAWVSGDGLPAVLAGDDDFRWLVLRRLAALGALTDAELAAAEEADRSLAGRLAAMGVRASRPTAEAKAWAWERLRDDAELSNYGALELARGFWVGAGPEVLRPWVSEVGDLLAHLGERMGEDALARVAAALHPRGVVEEASLEASTALLARDDLSPGVHRALLDEDHVLREALGSRRRFG</sequence>
<dbReference type="InterPro" id="IPR042097">
    <property type="entry name" value="Aminopeptidase_N-like_N_sf"/>
</dbReference>
<protein>
    <recommendedName>
        <fullName evidence="5">Aminopeptidase N</fullName>
        <ecNumber evidence="4">3.4.11.2</ecNumber>
    </recommendedName>
    <alternativeName>
        <fullName evidence="12">Alanine aminopeptidase</fullName>
    </alternativeName>
    <alternativeName>
        <fullName evidence="13">Lysyl aminopeptidase</fullName>
    </alternativeName>
</protein>
<evidence type="ECO:0000256" key="4">
    <source>
        <dbReference type="ARBA" id="ARBA00012564"/>
    </source>
</evidence>
<dbReference type="Pfam" id="PF01433">
    <property type="entry name" value="Peptidase_M1"/>
    <property type="match status" value="1"/>
</dbReference>
<dbReference type="PANTHER" id="PTHR11533">
    <property type="entry name" value="PROTEASE M1 ZINC METALLOPROTEASE"/>
    <property type="match status" value="1"/>
</dbReference>
<feature type="domain" description="Peptidase M1 membrane alanine aminopeptidase" evidence="14">
    <location>
        <begin position="222"/>
        <end position="436"/>
    </location>
</feature>
<evidence type="ECO:0000259" key="15">
    <source>
        <dbReference type="Pfam" id="PF11838"/>
    </source>
</evidence>
<dbReference type="GO" id="GO:0008270">
    <property type="term" value="F:zinc ion binding"/>
    <property type="evidence" value="ECO:0007669"/>
    <property type="project" value="InterPro"/>
</dbReference>
<evidence type="ECO:0000256" key="5">
    <source>
        <dbReference type="ARBA" id="ARBA00015611"/>
    </source>
</evidence>
<dbReference type="Gene3D" id="2.60.40.1730">
    <property type="entry name" value="tricorn interacting facor f3 domain"/>
    <property type="match status" value="1"/>
</dbReference>
<dbReference type="Proteomes" id="UP000233781">
    <property type="component" value="Unassembled WGS sequence"/>
</dbReference>
<evidence type="ECO:0000256" key="8">
    <source>
        <dbReference type="ARBA" id="ARBA00022723"/>
    </source>
</evidence>
<dbReference type="GO" id="GO:0042277">
    <property type="term" value="F:peptide binding"/>
    <property type="evidence" value="ECO:0007669"/>
    <property type="project" value="TreeGrafter"/>
</dbReference>
<dbReference type="GO" id="GO:0070006">
    <property type="term" value="F:metalloaminopeptidase activity"/>
    <property type="evidence" value="ECO:0007669"/>
    <property type="project" value="TreeGrafter"/>
</dbReference>
<evidence type="ECO:0000256" key="1">
    <source>
        <dbReference type="ARBA" id="ARBA00000098"/>
    </source>
</evidence>
<evidence type="ECO:0000256" key="10">
    <source>
        <dbReference type="ARBA" id="ARBA00022833"/>
    </source>
</evidence>
<dbReference type="PANTHER" id="PTHR11533:SF174">
    <property type="entry name" value="PUROMYCIN-SENSITIVE AMINOPEPTIDASE-RELATED"/>
    <property type="match status" value="1"/>
</dbReference>
<dbReference type="Gene3D" id="1.10.390.10">
    <property type="entry name" value="Neutral Protease Domain 2"/>
    <property type="match status" value="1"/>
</dbReference>
<reference evidence="16 17" key="1">
    <citation type="submission" date="2017-12" db="EMBL/GenBank/DDBJ databases">
        <title>Sequencing the genomes of 1000 Actinobacteria strains.</title>
        <authorList>
            <person name="Klenk H.-P."/>
        </authorList>
    </citation>
    <scope>NUCLEOTIDE SEQUENCE [LARGE SCALE GENOMIC DNA]</scope>
    <source>
        <strain evidence="16 17">DSM 12806</strain>
    </source>
</reference>
<dbReference type="NCBIfam" id="TIGR02412">
    <property type="entry name" value="pepN_strep_liv"/>
    <property type="match status" value="1"/>
</dbReference>
<dbReference type="PRINTS" id="PR00756">
    <property type="entry name" value="ALADIPTASE"/>
</dbReference>
<dbReference type="InterPro" id="IPR014782">
    <property type="entry name" value="Peptidase_M1_dom"/>
</dbReference>
<evidence type="ECO:0000256" key="9">
    <source>
        <dbReference type="ARBA" id="ARBA00022801"/>
    </source>
</evidence>
<dbReference type="GO" id="GO:0005615">
    <property type="term" value="C:extracellular space"/>
    <property type="evidence" value="ECO:0007669"/>
    <property type="project" value="TreeGrafter"/>
</dbReference>
<dbReference type="InterPro" id="IPR027268">
    <property type="entry name" value="Peptidase_M4/M1_CTD_sf"/>
</dbReference>
<evidence type="ECO:0000256" key="6">
    <source>
        <dbReference type="ARBA" id="ARBA00022438"/>
    </source>
</evidence>
<dbReference type="GO" id="GO:0005737">
    <property type="term" value="C:cytoplasm"/>
    <property type="evidence" value="ECO:0007669"/>
    <property type="project" value="TreeGrafter"/>
</dbReference>
<keyword evidence="8" id="KW-0479">Metal-binding</keyword>
<dbReference type="SUPFAM" id="SSF55486">
    <property type="entry name" value="Metalloproteases ('zincins'), catalytic domain"/>
    <property type="match status" value="1"/>
</dbReference>
<evidence type="ECO:0000256" key="11">
    <source>
        <dbReference type="ARBA" id="ARBA00023049"/>
    </source>
</evidence>
<organism evidence="16 17">
    <name type="scientific">Phycicoccus duodecadis</name>
    <dbReference type="NCBI Taxonomy" id="173053"/>
    <lineage>
        <taxon>Bacteria</taxon>
        <taxon>Bacillati</taxon>
        <taxon>Actinomycetota</taxon>
        <taxon>Actinomycetes</taxon>
        <taxon>Micrococcales</taxon>
        <taxon>Intrasporangiaceae</taxon>
        <taxon>Phycicoccus</taxon>
    </lineage>
</organism>
<dbReference type="GO" id="GO:0006508">
    <property type="term" value="P:proteolysis"/>
    <property type="evidence" value="ECO:0007669"/>
    <property type="project" value="UniProtKB-KW"/>
</dbReference>
<dbReference type="CDD" id="cd09602">
    <property type="entry name" value="M1_APN"/>
    <property type="match status" value="1"/>
</dbReference>
<dbReference type="GO" id="GO:0016020">
    <property type="term" value="C:membrane"/>
    <property type="evidence" value="ECO:0007669"/>
    <property type="project" value="TreeGrafter"/>
</dbReference>
<comment type="caution">
    <text evidence="16">The sequence shown here is derived from an EMBL/GenBank/DDBJ whole genome shotgun (WGS) entry which is preliminary data.</text>
</comment>
<evidence type="ECO:0000256" key="3">
    <source>
        <dbReference type="ARBA" id="ARBA00010136"/>
    </source>
</evidence>
<comment type="cofactor">
    <cofactor evidence="2">
        <name>Zn(2+)</name>
        <dbReference type="ChEBI" id="CHEBI:29105"/>
    </cofactor>
</comment>
<evidence type="ECO:0000313" key="16">
    <source>
        <dbReference type="EMBL" id="PKW26366.1"/>
    </source>
</evidence>
<dbReference type="Pfam" id="PF11838">
    <property type="entry name" value="ERAP1_C"/>
    <property type="match status" value="1"/>
</dbReference>
<dbReference type="InterPro" id="IPR001930">
    <property type="entry name" value="Peptidase_M1"/>
</dbReference>
<dbReference type="OrthoDB" id="100605at2"/>
<keyword evidence="9" id="KW-0378">Hydrolase</keyword>
<keyword evidence="10" id="KW-0862">Zinc</keyword>
<dbReference type="GO" id="GO:0016285">
    <property type="term" value="F:alanyl aminopeptidase activity"/>
    <property type="evidence" value="ECO:0007669"/>
    <property type="project" value="UniProtKB-EC"/>
</dbReference>
<dbReference type="EMBL" id="PJNE01000001">
    <property type="protein sequence ID" value="PKW26366.1"/>
    <property type="molecule type" value="Genomic_DNA"/>
</dbReference>
<proteinExistence type="inferred from homology"/>
<accession>A0A2N3YHP2</accession>
<dbReference type="SUPFAM" id="SSF63737">
    <property type="entry name" value="Leukotriene A4 hydrolase N-terminal domain"/>
    <property type="match status" value="1"/>
</dbReference>
<comment type="catalytic activity">
    <reaction evidence="1">
        <text>Release of an N-terminal amino acid, Xaa-|-Yaa- from a peptide, amide or arylamide. Xaa is preferably Ala, but may be most amino acids including Pro (slow action). When a terminal hydrophobic residue is followed by a prolyl residue, the two may be released as an intact Xaa-Pro dipeptide.</text>
        <dbReference type="EC" id="3.4.11.2"/>
    </reaction>
</comment>
<evidence type="ECO:0000313" key="17">
    <source>
        <dbReference type="Proteomes" id="UP000233781"/>
    </source>
</evidence>
<dbReference type="InterPro" id="IPR024571">
    <property type="entry name" value="ERAP1-like_C_dom"/>
</dbReference>